<accession>K1XZ02</accession>
<evidence type="ECO:0008006" key="4">
    <source>
        <dbReference type="Google" id="ProtNLM"/>
    </source>
</evidence>
<evidence type="ECO:0000313" key="3">
    <source>
        <dbReference type="EMBL" id="EKD30156.1"/>
    </source>
</evidence>
<dbReference type="EMBL" id="AMFJ01034135">
    <property type="protein sequence ID" value="EKD30156.1"/>
    <property type="molecule type" value="Genomic_DNA"/>
</dbReference>
<name>K1XZ02_9BACT</name>
<organism evidence="3">
    <name type="scientific">uncultured bacterium</name>
    <name type="common">gcode 4</name>
    <dbReference type="NCBI Taxonomy" id="1234023"/>
    <lineage>
        <taxon>Bacteria</taxon>
        <taxon>environmental samples</taxon>
    </lineage>
</organism>
<reference evidence="3" key="1">
    <citation type="journal article" date="2012" name="Science">
        <title>Fermentation, hydrogen, and sulfur metabolism in multiple uncultivated bacterial phyla.</title>
        <authorList>
            <person name="Wrighton K.C."/>
            <person name="Thomas B.C."/>
            <person name="Sharon I."/>
            <person name="Miller C.S."/>
            <person name="Castelle C.J."/>
            <person name="VerBerkmoes N.C."/>
            <person name="Wilkins M.J."/>
            <person name="Hettich R.L."/>
            <person name="Lipton M.S."/>
            <person name="Williams K.H."/>
            <person name="Long P.E."/>
            <person name="Banfield J.F."/>
        </authorList>
    </citation>
    <scope>NUCLEOTIDE SEQUENCE [LARGE SCALE GENOMIC DNA]</scope>
</reference>
<gene>
    <name evidence="3" type="ORF">ACD_78C00135G0002</name>
</gene>
<feature type="compositionally biased region" description="Basic and acidic residues" evidence="1">
    <location>
        <begin position="191"/>
        <end position="209"/>
    </location>
</feature>
<feature type="signal peptide" evidence="2">
    <location>
        <begin position="1"/>
        <end position="23"/>
    </location>
</feature>
<evidence type="ECO:0000256" key="2">
    <source>
        <dbReference type="SAM" id="SignalP"/>
    </source>
</evidence>
<feature type="chain" id="PRO_5023150248" description="LTXXQ motif family protein" evidence="2">
    <location>
        <begin position="24"/>
        <end position="209"/>
    </location>
</feature>
<sequence>MKTKILAGVVLVTLATAGTLTYAASTNTGATNILRNTFSGMHQTGSGGFNNKGHQGRLEAKGIMRGMGWSGMMGKWMASKITDTEKTKLATMTDAEKKAFLETKMTEQKALRDTKEVVIDKLINGETLTDTEKITLATIRTERATAKADRVAREKQMTEIQPIVAKVKAGTTLTTDEQKKLNAFKATMKQNNKEGRGGKSERRDGIMGQ</sequence>
<evidence type="ECO:0000256" key="1">
    <source>
        <dbReference type="SAM" id="MobiDB-lite"/>
    </source>
</evidence>
<proteinExistence type="predicted"/>
<protein>
    <recommendedName>
        <fullName evidence="4">LTXXQ motif family protein</fullName>
    </recommendedName>
</protein>
<dbReference type="AlphaFoldDB" id="K1XZ02"/>
<feature type="region of interest" description="Disordered" evidence="1">
    <location>
        <begin position="187"/>
        <end position="209"/>
    </location>
</feature>
<keyword evidence="2" id="KW-0732">Signal</keyword>
<comment type="caution">
    <text evidence="3">The sequence shown here is derived from an EMBL/GenBank/DDBJ whole genome shotgun (WGS) entry which is preliminary data.</text>
</comment>